<feature type="region of interest" description="Disordered" evidence="1">
    <location>
        <begin position="1"/>
        <end position="73"/>
    </location>
</feature>
<gene>
    <name evidence="2" type="primary">PRP28_1</name>
    <name evidence="2" type="ORF">PGT21_022086</name>
</gene>
<organism evidence="2 3">
    <name type="scientific">Puccinia graminis f. sp. tritici</name>
    <dbReference type="NCBI Taxonomy" id="56615"/>
    <lineage>
        <taxon>Eukaryota</taxon>
        <taxon>Fungi</taxon>
        <taxon>Dikarya</taxon>
        <taxon>Basidiomycota</taxon>
        <taxon>Pucciniomycotina</taxon>
        <taxon>Pucciniomycetes</taxon>
        <taxon>Pucciniales</taxon>
        <taxon>Pucciniaceae</taxon>
        <taxon>Puccinia</taxon>
    </lineage>
</organism>
<accession>A0A5B0QFU6</accession>
<feature type="compositionally biased region" description="Low complexity" evidence="1">
    <location>
        <begin position="1"/>
        <end position="17"/>
    </location>
</feature>
<protein>
    <submittedName>
        <fullName evidence="2">mRNA splicing protein prp28</fullName>
    </submittedName>
</protein>
<evidence type="ECO:0000313" key="3">
    <source>
        <dbReference type="Proteomes" id="UP000324748"/>
    </source>
</evidence>
<proteinExistence type="predicted"/>
<evidence type="ECO:0000313" key="2">
    <source>
        <dbReference type="EMBL" id="KAA1112077.1"/>
    </source>
</evidence>
<sequence>MGMGPSPVVGSNGSSNPASSRASTPNGGPKQPLSIETLLAQQKAEKEAASKVGDSQEYRKASLENSNKVNFEF</sequence>
<feature type="compositionally biased region" description="Basic and acidic residues" evidence="1">
    <location>
        <begin position="43"/>
        <end position="62"/>
    </location>
</feature>
<dbReference type="Proteomes" id="UP000324748">
    <property type="component" value="Unassembled WGS sequence"/>
</dbReference>
<keyword evidence="3" id="KW-1185">Reference proteome</keyword>
<comment type="caution">
    <text evidence="2">The sequence shown here is derived from an EMBL/GenBank/DDBJ whole genome shotgun (WGS) entry which is preliminary data.</text>
</comment>
<dbReference type="EMBL" id="VSWC01000016">
    <property type="protein sequence ID" value="KAA1112077.1"/>
    <property type="molecule type" value="Genomic_DNA"/>
</dbReference>
<evidence type="ECO:0000256" key="1">
    <source>
        <dbReference type="SAM" id="MobiDB-lite"/>
    </source>
</evidence>
<feature type="compositionally biased region" description="Polar residues" evidence="1">
    <location>
        <begin position="63"/>
        <end position="73"/>
    </location>
</feature>
<name>A0A5B0QFU6_PUCGR</name>
<reference evidence="2 3" key="1">
    <citation type="submission" date="2019-05" db="EMBL/GenBank/DDBJ databases">
        <title>Emergence of the Ug99 lineage of the wheat stem rust pathogen through somatic hybridization.</title>
        <authorList>
            <person name="Li F."/>
            <person name="Upadhyaya N.M."/>
            <person name="Sperschneider J."/>
            <person name="Matny O."/>
            <person name="Nguyen-Phuc H."/>
            <person name="Mago R."/>
            <person name="Raley C."/>
            <person name="Miller M.E."/>
            <person name="Silverstein K.A.T."/>
            <person name="Henningsen E."/>
            <person name="Hirsch C.D."/>
            <person name="Visser B."/>
            <person name="Pretorius Z.A."/>
            <person name="Steffenson B.J."/>
            <person name="Schwessinger B."/>
            <person name="Dodds P.N."/>
            <person name="Figueroa M."/>
        </authorList>
    </citation>
    <scope>NUCLEOTIDE SEQUENCE [LARGE SCALE GENOMIC DNA]</scope>
    <source>
        <strain evidence="2">21-0</strain>
    </source>
</reference>
<dbReference type="AlphaFoldDB" id="A0A5B0QFU6"/>